<evidence type="ECO:0000313" key="10">
    <source>
        <dbReference type="EMBL" id="OBR95846.1"/>
    </source>
</evidence>
<keyword evidence="6 7" id="KW-0472">Membrane</keyword>
<protein>
    <recommendedName>
        <fullName evidence="8">YetF C-terminal domain-containing protein</fullName>
    </recommendedName>
</protein>
<sequence>MALGIIDVFQLLLKTTVTFIVLLTLARILGNKQMSHLTFFNYITGITIGSIAANIISIGNKPFINDLIGLTWWCILTALTGYINLKSGNIRSIIDGQPTILIKRGKIMKQSLSSSRLNMDDLSMLLRKQNIFSITEVEYAILEPDGNLSVMKKQSQQQVTKSDMKIPYSTSKYIPSEIIVDGKIINHNLEELNLNKNWLKKQLKQQNIASIEDVFYAEIQSDGTLFIDKN</sequence>
<dbReference type="InterPro" id="IPR007353">
    <property type="entry name" value="DUF421"/>
</dbReference>
<keyword evidence="12" id="KW-1185">Reference proteome</keyword>
<feature type="transmembrane region" description="Helical" evidence="7">
    <location>
        <begin position="37"/>
        <end position="57"/>
    </location>
</feature>
<dbReference type="InterPro" id="IPR023090">
    <property type="entry name" value="UPF0702_alpha/beta_dom_sf"/>
</dbReference>
<dbReference type="Proteomes" id="UP000077384">
    <property type="component" value="Unassembled WGS sequence"/>
</dbReference>
<evidence type="ECO:0000313" key="9">
    <source>
        <dbReference type="EMBL" id="OAA92904.1"/>
    </source>
</evidence>
<keyword evidence="4 7" id="KW-0812">Transmembrane</keyword>
<keyword evidence="5 7" id="KW-1133">Transmembrane helix</keyword>
<evidence type="ECO:0000256" key="2">
    <source>
        <dbReference type="ARBA" id="ARBA00006448"/>
    </source>
</evidence>
<evidence type="ECO:0000313" key="11">
    <source>
        <dbReference type="Proteomes" id="UP000077384"/>
    </source>
</evidence>
<feature type="transmembrane region" description="Helical" evidence="7">
    <location>
        <begin position="63"/>
        <end position="85"/>
    </location>
</feature>
<name>A0A166SXE0_9CLOT</name>
<feature type="domain" description="YetF C-terminal" evidence="8">
    <location>
        <begin position="86"/>
        <end position="219"/>
    </location>
</feature>
<evidence type="ECO:0000313" key="12">
    <source>
        <dbReference type="Proteomes" id="UP000093694"/>
    </source>
</evidence>
<proteinExistence type="inferred from homology"/>
<organism evidence="9 11">
    <name type="scientific">Clostridium coskatii</name>
    <dbReference type="NCBI Taxonomy" id="1705578"/>
    <lineage>
        <taxon>Bacteria</taxon>
        <taxon>Bacillati</taxon>
        <taxon>Bacillota</taxon>
        <taxon>Clostridia</taxon>
        <taxon>Eubacteriales</taxon>
        <taxon>Clostridiaceae</taxon>
        <taxon>Clostridium</taxon>
    </lineage>
</organism>
<dbReference type="PANTHER" id="PTHR34582:SF7">
    <property type="entry name" value="UPF0702 TRANSMEMBRANE PROTEIN YDFS"/>
    <property type="match status" value="1"/>
</dbReference>
<accession>A0A166SXE0</accession>
<evidence type="ECO:0000256" key="6">
    <source>
        <dbReference type="ARBA" id="ARBA00023136"/>
    </source>
</evidence>
<dbReference type="GO" id="GO:0005886">
    <property type="term" value="C:plasma membrane"/>
    <property type="evidence" value="ECO:0007669"/>
    <property type="project" value="UniProtKB-SubCell"/>
</dbReference>
<keyword evidence="3" id="KW-1003">Cell membrane</keyword>
<evidence type="ECO:0000259" key="8">
    <source>
        <dbReference type="Pfam" id="PF04239"/>
    </source>
</evidence>
<dbReference type="EMBL" id="LROR01000036">
    <property type="protein sequence ID" value="OBR95846.1"/>
    <property type="molecule type" value="Genomic_DNA"/>
</dbReference>
<dbReference type="RefSeq" id="WP_063601325.1">
    <property type="nucleotide sequence ID" value="NZ_LITQ01000016.1"/>
</dbReference>
<evidence type="ECO:0000256" key="3">
    <source>
        <dbReference type="ARBA" id="ARBA00022475"/>
    </source>
</evidence>
<feature type="transmembrane region" description="Helical" evidence="7">
    <location>
        <begin position="12"/>
        <end position="30"/>
    </location>
</feature>
<evidence type="ECO:0000256" key="7">
    <source>
        <dbReference type="SAM" id="Phobius"/>
    </source>
</evidence>
<dbReference type="PANTHER" id="PTHR34582">
    <property type="entry name" value="UPF0702 TRANSMEMBRANE PROTEIN YCAP"/>
    <property type="match status" value="1"/>
</dbReference>
<comment type="caution">
    <text evidence="9">The sequence shown here is derived from an EMBL/GenBank/DDBJ whole genome shotgun (WGS) entry which is preliminary data.</text>
</comment>
<reference evidence="10 12" key="2">
    <citation type="journal article" date="2016" name="Front. Microbiol.">
        <title>Industrial Acetogenic Biocatalysts: A Comparative Metabolic and Genomic Analysis.</title>
        <authorList>
            <person name="Bengelsdorf F."/>
            <person name="Poehlein A."/>
            <person name="Sonja S."/>
            <person name="Erz C."/>
            <person name="Hummel T."/>
            <person name="Hoffmeister S."/>
            <person name="Daniel R."/>
            <person name="Durre P."/>
        </authorList>
    </citation>
    <scope>NUCLEOTIDE SEQUENCE [LARGE SCALE GENOMIC DNA]</scope>
    <source>
        <strain evidence="10 12">PTA-10522</strain>
    </source>
</reference>
<comment type="similarity">
    <text evidence="2">Belongs to the UPF0702 family.</text>
</comment>
<dbReference type="AlphaFoldDB" id="A0A166SXE0"/>
<evidence type="ECO:0000256" key="5">
    <source>
        <dbReference type="ARBA" id="ARBA00022989"/>
    </source>
</evidence>
<dbReference type="Proteomes" id="UP000093694">
    <property type="component" value="Unassembled WGS sequence"/>
</dbReference>
<dbReference type="Pfam" id="PF04239">
    <property type="entry name" value="DUF421"/>
    <property type="match status" value="1"/>
</dbReference>
<dbReference type="Gene3D" id="3.30.240.20">
    <property type="entry name" value="bsu07140 like domains"/>
    <property type="match status" value="2"/>
</dbReference>
<evidence type="ECO:0000256" key="1">
    <source>
        <dbReference type="ARBA" id="ARBA00004651"/>
    </source>
</evidence>
<dbReference type="PATRIC" id="fig|1705578.3.peg.955"/>
<reference evidence="9 11" key="1">
    <citation type="journal article" date="2015" name="Biotechnol. Bioeng.">
        <title>Genome sequence and phenotypic characterization of Caulobacter segnis.</title>
        <authorList>
            <person name="Patel S."/>
            <person name="Fletcher B."/>
            <person name="Scott D.C."/>
            <person name="Ely B."/>
        </authorList>
    </citation>
    <scope>NUCLEOTIDE SEQUENCE [LARGE SCALE GENOMIC DNA]</scope>
    <source>
        <strain evidence="9 11">PS02</strain>
    </source>
</reference>
<gene>
    <name evidence="10" type="ORF">CLCOS_12790</name>
    <name evidence="9" type="ORF">WX73_00573</name>
</gene>
<evidence type="ECO:0000256" key="4">
    <source>
        <dbReference type="ARBA" id="ARBA00022692"/>
    </source>
</evidence>
<comment type="subcellular location">
    <subcellularLocation>
        <location evidence="1">Cell membrane</location>
        <topology evidence="1">Multi-pass membrane protein</topology>
    </subcellularLocation>
</comment>
<dbReference type="EMBL" id="LITQ01000016">
    <property type="protein sequence ID" value="OAA92904.1"/>
    <property type="molecule type" value="Genomic_DNA"/>
</dbReference>